<dbReference type="Proteomes" id="UP000000377">
    <property type="component" value="Chromosome"/>
</dbReference>
<proteinExistence type="predicted"/>
<protein>
    <submittedName>
        <fullName evidence="1">Uncharacterized protein</fullName>
    </submittedName>
</protein>
<evidence type="ECO:0000313" key="1">
    <source>
        <dbReference type="EMBL" id="ADI03141.1"/>
    </source>
</evidence>
<dbReference type="EMBL" id="CP002047">
    <property type="protein sequence ID" value="ADI03141.1"/>
    <property type="molecule type" value="Genomic_DNA"/>
</dbReference>
<sequence length="54" mass="5926">MFLVGPSRLPEPREEVFLIKDGSPALPDEVGDCGLGRLFFHRTHGTNFASNCHG</sequence>
<reference evidence="1 2" key="1">
    <citation type="journal article" date="2010" name="J. Bacteriol.">
        <title>Genome sequence of the milbemycin-producing bacterium Streptomyces bingchenggensis.</title>
        <authorList>
            <person name="Wang X.J."/>
            <person name="Yan Y.J."/>
            <person name="Zhang B."/>
            <person name="An J."/>
            <person name="Wang J.J."/>
            <person name="Tian J."/>
            <person name="Jiang L."/>
            <person name="Chen Y.H."/>
            <person name="Huang S.X."/>
            <person name="Yin M."/>
            <person name="Zhang J."/>
            <person name="Gao A.L."/>
            <person name="Liu C.X."/>
            <person name="Zhu Z.X."/>
            <person name="Xiang W.S."/>
        </authorList>
    </citation>
    <scope>NUCLEOTIDE SEQUENCE [LARGE SCALE GENOMIC DNA]</scope>
    <source>
        <strain evidence="1 2">BCW-1</strain>
    </source>
</reference>
<gene>
    <name evidence="1" type="ordered locus">SBI_00020</name>
</gene>
<dbReference type="HOGENOM" id="CLU_3048281_0_0_11"/>
<organism evidence="1 2">
    <name type="scientific">Streptomyces bingchenggensis (strain BCW-1)</name>
    <dbReference type="NCBI Taxonomy" id="749414"/>
    <lineage>
        <taxon>Bacteria</taxon>
        <taxon>Bacillati</taxon>
        <taxon>Actinomycetota</taxon>
        <taxon>Actinomycetes</taxon>
        <taxon>Kitasatosporales</taxon>
        <taxon>Streptomycetaceae</taxon>
        <taxon>Streptomyces</taxon>
    </lineage>
</organism>
<dbReference type="KEGG" id="sbh:SBI_00020"/>
<name>D7BSW4_STRBB</name>
<dbReference type="AlphaFoldDB" id="D7BSW4"/>
<keyword evidence="2" id="KW-1185">Reference proteome</keyword>
<evidence type="ECO:0000313" key="2">
    <source>
        <dbReference type="Proteomes" id="UP000000377"/>
    </source>
</evidence>
<accession>D7BSW4</accession>